<evidence type="ECO:0000256" key="2">
    <source>
        <dbReference type="ARBA" id="ARBA00023002"/>
    </source>
</evidence>
<sequence>MSAFSAIGEETEVESDDYTPKLEPQATWCPGCGDFSVLKALKQALAELGKNPDEVQLVTGIGCSGKLSSYFESYGFHSIHGRALPVGRASKLINPELELIAAGGDGDGYGIGGNHFMHTARENHDMTYIVFNNEVFGLTKGQPSPTSPKGQKSKSMTPHGNAKAPIRPMSMALSAGATYVARTAAVNPRQAKEILVEAIEHDGFAHVDFLTQCPTWNKDAKQYVPYVDIQDSDDHDEFELDDMRGAWEAMRETEEALYEGEVLTGRYYQDERRPSYQEEKMERGDMPETPIAEDYFDESHDWKRSYDIIDKHK</sequence>
<protein>
    <submittedName>
        <fullName evidence="5">Thiamine pyrophosphate-dependent enzyme</fullName>
    </submittedName>
</protein>
<proteinExistence type="predicted"/>
<dbReference type="GO" id="GO:0006082">
    <property type="term" value="P:organic acid metabolic process"/>
    <property type="evidence" value="ECO:0007669"/>
    <property type="project" value="UniProtKB-ARBA"/>
</dbReference>
<dbReference type="PANTHER" id="PTHR48084:SF4">
    <property type="entry name" value="2-OXOGLUTARATE OXIDOREDUCTASE SUBUNIT KORB"/>
    <property type="match status" value="1"/>
</dbReference>
<dbReference type="NCBIfam" id="TIGR02177">
    <property type="entry name" value="PorB_KorB"/>
    <property type="match status" value="1"/>
</dbReference>
<evidence type="ECO:0000256" key="3">
    <source>
        <dbReference type="SAM" id="MobiDB-lite"/>
    </source>
</evidence>
<evidence type="ECO:0000259" key="4">
    <source>
        <dbReference type="Pfam" id="PF02775"/>
    </source>
</evidence>
<dbReference type="SUPFAM" id="SSF52518">
    <property type="entry name" value="Thiamin diphosphate-binding fold (THDP-binding)"/>
    <property type="match status" value="1"/>
</dbReference>
<comment type="caution">
    <text evidence="5">The sequence shown here is derived from an EMBL/GenBank/DDBJ whole genome shotgun (WGS) entry which is preliminary data.</text>
</comment>
<dbReference type="InterPro" id="IPR011896">
    <property type="entry name" value="OFOB"/>
</dbReference>
<dbReference type="InterPro" id="IPR011766">
    <property type="entry name" value="TPP_enzyme_TPP-bd"/>
</dbReference>
<keyword evidence="6" id="KW-1185">Reference proteome</keyword>
<dbReference type="PANTHER" id="PTHR48084">
    <property type="entry name" value="2-OXOGLUTARATE OXIDOREDUCTASE SUBUNIT KORB-RELATED"/>
    <property type="match status" value="1"/>
</dbReference>
<evidence type="ECO:0000256" key="1">
    <source>
        <dbReference type="ARBA" id="ARBA00001966"/>
    </source>
</evidence>
<dbReference type="GO" id="GO:0030976">
    <property type="term" value="F:thiamine pyrophosphate binding"/>
    <property type="evidence" value="ECO:0007669"/>
    <property type="project" value="InterPro"/>
</dbReference>
<dbReference type="Gene3D" id="3.40.50.970">
    <property type="match status" value="1"/>
</dbReference>
<feature type="compositionally biased region" description="Polar residues" evidence="3">
    <location>
        <begin position="141"/>
        <end position="158"/>
    </location>
</feature>
<comment type="cofactor">
    <cofactor evidence="1">
        <name>[4Fe-4S] cluster</name>
        <dbReference type="ChEBI" id="CHEBI:49883"/>
    </cofactor>
</comment>
<evidence type="ECO:0000313" key="5">
    <source>
        <dbReference type="EMBL" id="MCX2818256.1"/>
    </source>
</evidence>
<accession>A0A9Q4GIF7</accession>
<dbReference type="EMBL" id="RKLV01000002">
    <property type="protein sequence ID" value="MCX2818256.1"/>
    <property type="molecule type" value="Genomic_DNA"/>
</dbReference>
<organism evidence="5 6">
    <name type="scientific">Halorutilus salinus</name>
    <dbReference type="NCBI Taxonomy" id="2487751"/>
    <lineage>
        <taxon>Archaea</taxon>
        <taxon>Methanobacteriati</taxon>
        <taxon>Methanobacteriota</taxon>
        <taxon>Stenosarchaea group</taxon>
        <taxon>Halobacteria</taxon>
        <taxon>Halorutilales</taxon>
        <taxon>Halorutilaceae</taxon>
        <taxon>Halorutilus</taxon>
    </lineage>
</organism>
<feature type="compositionally biased region" description="Basic and acidic residues" evidence="3">
    <location>
        <begin position="270"/>
        <end position="286"/>
    </location>
</feature>
<dbReference type="GO" id="GO:0016625">
    <property type="term" value="F:oxidoreductase activity, acting on the aldehyde or oxo group of donors, iron-sulfur protein as acceptor"/>
    <property type="evidence" value="ECO:0007669"/>
    <property type="project" value="UniProtKB-ARBA"/>
</dbReference>
<gene>
    <name evidence="5" type="ORF">EGH25_02675</name>
</gene>
<reference evidence="5" key="1">
    <citation type="submission" date="2022-09" db="EMBL/GenBank/DDBJ databases">
        <title>Haloadaptaus new haloarchaeum isolated from saline soil.</title>
        <authorList>
            <person name="Duran-Viseras A."/>
            <person name="Sanchez-Porro C."/>
            <person name="Ventosa A."/>
        </authorList>
    </citation>
    <scope>NUCLEOTIDE SEQUENCE</scope>
    <source>
        <strain evidence="5">F3-133</strain>
    </source>
</reference>
<dbReference type="Proteomes" id="UP001149411">
    <property type="component" value="Unassembled WGS sequence"/>
</dbReference>
<dbReference type="CDD" id="cd03375">
    <property type="entry name" value="TPP_OGFOR"/>
    <property type="match status" value="1"/>
</dbReference>
<dbReference type="InterPro" id="IPR029061">
    <property type="entry name" value="THDP-binding"/>
</dbReference>
<dbReference type="GO" id="GO:0045333">
    <property type="term" value="P:cellular respiration"/>
    <property type="evidence" value="ECO:0007669"/>
    <property type="project" value="UniProtKB-ARBA"/>
</dbReference>
<feature type="region of interest" description="Disordered" evidence="3">
    <location>
        <begin position="140"/>
        <end position="165"/>
    </location>
</feature>
<keyword evidence="2" id="KW-0560">Oxidoreductase</keyword>
<feature type="domain" description="Thiamine pyrophosphate enzyme TPP-binding" evidence="4">
    <location>
        <begin position="61"/>
        <end position="209"/>
    </location>
</feature>
<dbReference type="Pfam" id="PF02775">
    <property type="entry name" value="TPP_enzyme_C"/>
    <property type="match status" value="1"/>
</dbReference>
<dbReference type="RefSeq" id="WP_266085994.1">
    <property type="nucleotide sequence ID" value="NZ_RKLV01000002.1"/>
</dbReference>
<dbReference type="InterPro" id="IPR051457">
    <property type="entry name" value="2-oxoacid:Fd_oxidoreductase"/>
</dbReference>
<evidence type="ECO:0000313" key="6">
    <source>
        <dbReference type="Proteomes" id="UP001149411"/>
    </source>
</evidence>
<dbReference type="AlphaFoldDB" id="A0A9Q4GIF7"/>
<dbReference type="GO" id="GO:0044272">
    <property type="term" value="P:sulfur compound biosynthetic process"/>
    <property type="evidence" value="ECO:0007669"/>
    <property type="project" value="UniProtKB-ARBA"/>
</dbReference>
<name>A0A9Q4GIF7_9EURY</name>
<feature type="region of interest" description="Disordered" evidence="3">
    <location>
        <begin position="270"/>
        <end position="291"/>
    </location>
</feature>